<dbReference type="RefSeq" id="WP_175528160.1">
    <property type="nucleotide sequence ID" value="NZ_FOVR01000012.1"/>
</dbReference>
<protein>
    <submittedName>
        <fullName evidence="1">Uncharacterized protein</fullName>
    </submittedName>
</protein>
<dbReference type="EMBL" id="FOVR01000012">
    <property type="protein sequence ID" value="SFO76644.1"/>
    <property type="molecule type" value="Genomic_DNA"/>
</dbReference>
<proteinExistence type="predicted"/>
<reference evidence="1 2" key="1">
    <citation type="submission" date="2016-10" db="EMBL/GenBank/DDBJ databases">
        <authorList>
            <person name="de Groot N.N."/>
        </authorList>
    </citation>
    <scope>NUCLEOTIDE SEQUENCE [LARGE SCALE GENOMIC DNA]</scope>
    <source>
        <strain evidence="1 2">CGMCC 1.9157</strain>
    </source>
</reference>
<organism evidence="1 2">
    <name type="scientific">Cohaesibacter marisflavi</name>
    <dbReference type="NCBI Taxonomy" id="655353"/>
    <lineage>
        <taxon>Bacteria</taxon>
        <taxon>Pseudomonadati</taxon>
        <taxon>Pseudomonadota</taxon>
        <taxon>Alphaproteobacteria</taxon>
        <taxon>Hyphomicrobiales</taxon>
        <taxon>Cohaesibacteraceae</taxon>
    </lineage>
</organism>
<keyword evidence="2" id="KW-1185">Reference proteome</keyword>
<evidence type="ECO:0000313" key="2">
    <source>
        <dbReference type="Proteomes" id="UP000199236"/>
    </source>
</evidence>
<dbReference type="Proteomes" id="UP000199236">
    <property type="component" value="Unassembled WGS sequence"/>
</dbReference>
<evidence type="ECO:0000313" key="1">
    <source>
        <dbReference type="EMBL" id="SFO76644.1"/>
    </source>
</evidence>
<sequence>MGTPNKHATIMGERMKPELSEQDELTQFLRKASSLGFSGKEIDQLKARYGAHIDIELR</sequence>
<gene>
    <name evidence="1" type="ORF">SAMN04488056_112115</name>
</gene>
<name>A0A1I5JUX9_9HYPH</name>
<accession>A0A1I5JUX9</accession>
<dbReference type="AlphaFoldDB" id="A0A1I5JUX9"/>